<evidence type="ECO:0008006" key="9">
    <source>
        <dbReference type="Google" id="ProtNLM"/>
    </source>
</evidence>
<evidence type="ECO:0000256" key="3">
    <source>
        <dbReference type="SAM" id="MobiDB-lite"/>
    </source>
</evidence>
<dbReference type="InterPro" id="IPR055418">
    <property type="entry name" value="UFD1_N2"/>
</dbReference>
<evidence type="ECO:0000259" key="4">
    <source>
        <dbReference type="Pfam" id="PF16558"/>
    </source>
</evidence>
<dbReference type="Pfam" id="PF24503">
    <property type="entry name" value="DUF7590"/>
    <property type="match status" value="1"/>
</dbReference>
<dbReference type="InterPro" id="IPR004854">
    <property type="entry name" value="Ufd1-like"/>
</dbReference>
<dbReference type="InterPro" id="IPR042299">
    <property type="entry name" value="Ufd1-like_Nn"/>
</dbReference>
<dbReference type="AlphaFoldDB" id="A0AAE0DJT8"/>
<dbReference type="GO" id="GO:0034098">
    <property type="term" value="C:VCP-NPL4-UFD1 AAA ATPase complex"/>
    <property type="evidence" value="ECO:0007669"/>
    <property type="project" value="TreeGrafter"/>
</dbReference>
<dbReference type="Pfam" id="PF23580">
    <property type="entry name" value="Znf_XAF1_N"/>
    <property type="match status" value="1"/>
</dbReference>
<keyword evidence="2" id="KW-0067">ATP-binding</keyword>
<dbReference type="Proteomes" id="UP001276659">
    <property type="component" value="Unassembled WGS sequence"/>
</dbReference>
<dbReference type="PANTHER" id="PTHR12555:SF15">
    <property type="entry name" value="FUSION DEGRADATION PROTEIN (UFD1), PUTATIVE (AFU_ORTHOLOGUE AFUA_4G04640)-RELATED"/>
    <property type="match status" value="1"/>
</dbReference>
<dbReference type="InterPro" id="IPR029067">
    <property type="entry name" value="CDC48_domain_2-like_sf"/>
</dbReference>
<dbReference type="EMBL" id="JASNWA010000008">
    <property type="protein sequence ID" value="KAK3172000.1"/>
    <property type="molecule type" value="Genomic_DNA"/>
</dbReference>
<feature type="domain" description="Ubiquitin-protein ligase E3A N-terminal zinc-binding" evidence="4">
    <location>
        <begin position="652"/>
        <end position="676"/>
    </location>
</feature>
<dbReference type="InterPro" id="IPR042556">
    <property type="entry name" value="AZUL_sf"/>
</dbReference>
<evidence type="ECO:0000313" key="7">
    <source>
        <dbReference type="EMBL" id="KAK3172000.1"/>
    </source>
</evidence>
<keyword evidence="1" id="KW-0547">Nucleotide-binding</keyword>
<feature type="domain" description="DUF7590" evidence="5">
    <location>
        <begin position="272"/>
        <end position="398"/>
    </location>
</feature>
<dbReference type="Gene3D" id="3.10.330.10">
    <property type="match status" value="1"/>
</dbReference>
<evidence type="ECO:0000313" key="8">
    <source>
        <dbReference type="Proteomes" id="UP001276659"/>
    </source>
</evidence>
<gene>
    <name evidence="7" type="ORF">OEA41_004084</name>
</gene>
<proteinExistence type="predicted"/>
<evidence type="ECO:0000256" key="1">
    <source>
        <dbReference type="ARBA" id="ARBA00022741"/>
    </source>
</evidence>
<dbReference type="GO" id="GO:0036503">
    <property type="term" value="P:ERAD pathway"/>
    <property type="evidence" value="ECO:0007669"/>
    <property type="project" value="TreeGrafter"/>
</dbReference>
<reference evidence="7" key="1">
    <citation type="submission" date="2022-11" db="EMBL/GenBank/DDBJ databases">
        <title>Chromosomal genome sequence assembly and mating type (MAT) locus characterization of the leprose asexual lichenized fungus Lepraria neglecta (Nyl.) Erichsen.</title>
        <authorList>
            <person name="Allen J.L."/>
            <person name="Pfeffer B."/>
        </authorList>
    </citation>
    <scope>NUCLEOTIDE SEQUENCE</scope>
    <source>
        <strain evidence="7">Allen 5258</strain>
    </source>
</reference>
<dbReference type="Gene3D" id="6.10.130.10">
    <property type="entry name" value="Ubiquitin-protein ligase E3A, N-terminal zinc-binding domain (AZUL)"/>
    <property type="match status" value="1"/>
</dbReference>
<evidence type="ECO:0000256" key="2">
    <source>
        <dbReference type="ARBA" id="ARBA00022840"/>
    </source>
</evidence>
<dbReference type="InterPro" id="IPR056012">
    <property type="entry name" value="DUF7590"/>
</dbReference>
<accession>A0AAE0DJT8</accession>
<feature type="domain" description="Ubiquitin fusion degradation protein UFD1 N-terminal subdomain 2" evidence="6">
    <location>
        <begin position="171"/>
        <end position="246"/>
    </location>
</feature>
<organism evidence="7 8">
    <name type="scientific">Lepraria neglecta</name>
    <dbReference type="NCBI Taxonomy" id="209136"/>
    <lineage>
        <taxon>Eukaryota</taxon>
        <taxon>Fungi</taxon>
        <taxon>Dikarya</taxon>
        <taxon>Ascomycota</taxon>
        <taxon>Pezizomycotina</taxon>
        <taxon>Lecanoromycetes</taxon>
        <taxon>OSLEUM clade</taxon>
        <taxon>Lecanoromycetidae</taxon>
        <taxon>Lecanorales</taxon>
        <taxon>Lecanorineae</taxon>
        <taxon>Stereocaulaceae</taxon>
        <taxon>Lepraria</taxon>
    </lineage>
</organism>
<dbReference type="GO" id="GO:0006511">
    <property type="term" value="P:ubiquitin-dependent protein catabolic process"/>
    <property type="evidence" value="ECO:0007669"/>
    <property type="project" value="InterPro"/>
</dbReference>
<dbReference type="Gene3D" id="2.40.40.50">
    <property type="entry name" value="Ubiquitin fusion degradation protein UFD1, N-terminal domain"/>
    <property type="match status" value="1"/>
</dbReference>
<name>A0AAE0DJT8_9LECA</name>
<dbReference type="PANTHER" id="PTHR12555">
    <property type="entry name" value="UBIQUITIN FUSION DEGRADATON PROTEIN 1"/>
    <property type="match status" value="1"/>
</dbReference>
<dbReference type="InterPro" id="IPR032353">
    <property type="entry name" value="AZUL"/>
</dbReference>
<dbReference type="SUPFAM" id="SSF54585">
    <property type="entry name" value="Cdc48 domain 2-like"/>
    <property type="match status" value="1"/>
</dbReference>
<sequence length="788" mass="87857">MNTNLDRPSLKWSTQLDVLPPESTPPLRGDKITLPPSALEQLLSAAMVTVANTAQPQTSTFDPYNPYSFAAERQAREQLVERQQQLPHPLTFRLVNPENGRIVFAGIREFSAGDNAVGLSSFLRQSLGFGGEKSLDNINGTSTGAEVNGSGIHEVTEALAKLTVHVQELPKGTYVKLRPLEAGYDPEDWKALLEQYLRDNYTTLTNGEVLNIPAGKETFRFLVDGLKPNEEAITLVDTDLEVDIEPLNEEQARETLKRLVEKSKRAPGTSDGSSAGGKIFIDTNETGQVRPGDYVDYTIGQWDRTQNIEFELTAFDPENDIDLFITPHGPKHRSRPRETEHVFGDFSNKAFKRIKLRHTNSELDNAEALWVSVRGYEDQVEDAQAHVPIQYNLRVSLTDETSTTATAHTTMTDDIPLGPDEERCTNCNQAVPKRTMFLHQNFCLRNNILCPHCQNVFQKSSPEWKNHWHCPHDNSYGNNPSSRTKHDTLTHAPAICSFCDYNAANTPDLAHHRTTTCPGKLILCQFCHLQVPQQGPDDPSADSAEVILSGLTPHELSDGARTTECHICAKIVRLRDMTTHLKHHDLQRLSRQKPRVCRNVNCGRTLDGIGKGGEVRVQGSRNDLGVCDVCFGPLYVSMYDPDGKALKRRVERKYLTQLLTGCGQPWCRNEFCKIGRKNLGLLQEGQAITSKEALSMIKPTLDNLKDMRAPVHFCTDEANQKRRTLAEMMAAEGGEPGSLKGKGREKEGFGSGYDFEWCVAALEVEGGDLDKGRGWLKDYAPTRAETAR</sequence>
<dbReference type="Pfam" id="PF16558">
    <property type="entry name" value="AZUL"/>
    <property type="match status" value="1"/>
</dbReference>
<comment type="caution">
    <text evidence="7">The sequence shown here is derived from an EMBL/GenBank/DDBJ whole genome shotgun (WGS) entry which is preliminary data.</text>
</comment>
<protein>
    <recommendedName>
        <fullName evidence="9">Ubiquitin-protein ligase E3A N-terminal zinc-binding domain-containing protein</fullName>
    </recommendedName>
</protein>
<dbReference type="Pfam" id="PF24842">
    <property type="entry name" value="UFD1_N2"/>
    <property type="match status" value="1"/>
</dbReference>
<dbReference type="GO" id="GO:0005524">
    <property type="term" value="F:ATP binding"/>
    <property type="evidence" value="ECO:0007669"/>
    <property type="project" value="UniProtKB-KW"/>
</dbReference>
<feature type="region of interest" description="Disordered" evidence="3">
    <location>
        <begin position="261"/>
        <end position="280"/>
    </location>
</feature>
<keyword evidence="8" id="KW-1185">Reference proteome</keyword>
<evidence type="ECO:0000259" key="6">
    <source>
        <dbReference type="Pfam" id="PF24842"/>
    </source>
</evidence>
<evidence type="ECO:0000259" key="5">
    <source>
        <dbReference type="Pfam" id="PF24503"/>
    </source>
</evidence>
<dbReference type="GO" id="GO:0031593">
    <property type="term" value="F:polyubiquitin modification-dependent protein binding"/>
    <property type="evidence" value="ECO:0007669"/>
    <property type="project" value="TreeGrafter"/>
</dbReference>